<dbReference type="CDD" id="cd14947">
    <property type="entry name" value="NBR1_like"/>
    <property type="match status" value="1"/>
</dbReference>
<dbReference type="PANTHER" id="PTHR20930">
    <property type="entry name" value="OVARIAN CARCINOMA ANTIGEN CA125-RELATED"/>
    <property type="match status" value="1"/>
</dbReference>
<evidence type="ECO:0000256" key="5">
    <source>
        <dbReference type="SAM" id="MobiDB-lite"/>
    </source>
</evidence>
<dbReference type="InParanoid" id="A0A0C3HDY3"/>
<feature type="region of interest" description="Disordered" evidence="5">
    <location>
        <begin position="744"/>
        <end position="809"/>
    </location>
</feature>
<dbReference type="InterPro" id="IPR043145">
    <property type="entry name" value="Znf_ZZ_sf"/>
</dbReference>
<sequence>MATHSTTSPDTLITLKINIDGTNKRFKLPLRDLGASTLPGKLRSLLEIPPSSDAVFERYSDSAAAFITLDPANASVYKQLYRAAKAKLKLRLKVTVTDKEPIIPRPATVEDEEPSPAEETPVSDYHAEPSPVPVPSAEDLVVDATERSPDMNVGRLQREFEQMMMNPSRSGSSLVCPVVSSSCASKDTSDAPIATACSSHQVPVTVTRGASAREKWFAELAGVTHERQNALRNKTGAPSPSTPSVFSVYCNNCHGVIPDEHYHCSICDTGDFDLCQSCVNAGVLCRDESHWLIKRFLRNGKVITSTTETIAPKPAATESKTTLVQPEEEQEEQEEQEEEEEEEEDSTATRTCNCCIQEWSEDKFVTCVTCEDFDLCIPCHVALRHGHDPKHAFIPALEGTKLDLVAEALLAPGRNKSHNAICDGCDKYIYGVRHKCMDCPDWDYCSTCVVNASFIHPMHKFVPLYEPSEVQVRYTNTARHVGIYCDGPLCNSARGAQTYIVGDRYKCAVCHDTDFCASCEANPSNPHNKTHPLIKFKTPVRNVSVTTMGDHDDGRPLPVMGDRRSSRTISKATETTPAPSANAATQVQTVADLKPTESKVEVVEPVEAKELPATANEDDLTAYFVRDAVPDGTVLPPNTVFEQTWYLRNGGNKTWPAGCTVKFTGGDNMCAVDPQHPASIHELVSAGESTTCYTDVTPGQEAGFTVLLRTPSRPGTFISYWRLTTPSGNKFGHRLWCDIRVGGSTQTVQEEPDEKAEEESKEEVVEETKDAGEGSQMIFPKLEKESPEASIQMEAPAAAEEPQEEADDFDEFVDESLDNETEDGFMTDEEYDILDASDEEYLAEQEKAMKK</sequence>
<dbReference type="PROSITE" id="PS50135">
    <property type="entry name" value="ZF_ZZ_2"/>
    <property type="match status" value="1"/>
</dbReference>
<keyword evidence="3" id="KW-0862">Zinc</keyword>
<feature type="domain" description="ZZ-type" evidence="6">
    <location>
        <begin position="480"/>
        <end position="541"/>
    </location>
</feature>
<dbReference type="Pfam" id="PF16158">
    <property type="entry name" value="N_BRCA1_IG"/>
    <property type="match status" value="1"/>
</dbReference>
<feature type="region of interest" description="Disordered" evidence="5">
    <location>
        <begin position="546"/>
        <end position="583"/>
    </location>
</feature>
<name>A0A0C3HDY3_OIDMZ</name>
<dbReference type="InterPro" id="IPR000433">
    <property type="entry name" value="Znf_ZZ"/>
</dbReference>
<dbReference type="InterPro" id="IPR032350">
    <property type="entry name" value="Nbr1_FW"/>
</dbReference>
<dbReference type="STRING" id="913774.A0A0C3HDY3"/>
<evidence type="ECO:0000313" key="7">
    <source>
        <dbReference type="EMBL" id="KIN06441.1"/>
    </source>
</evidence>
<dbReference type="CDD" id="cd02340">
    <property type="entry name" value="ZZ_NBR1_like"/>
    <property type="match status" value="2"/>
</dbReference>
<evidence type="ECO:0000259" key="6">
    <source>
        <dbReference type="PROSITE" id="PS50135"/>
    </source>
</evidence>
<evidence type="ECO:0000256" key="3">
    <source>
        <dbReference type="ARBA" id="ARBA00022833"/>
    </source>
</evidence>
<evidence type="ECO:0000256" key="1">
    <source>
        <dbReference type="ARBA" id="ARBA00022723"/>
    </source>
</evidence>
<dbReference type="SMART" id="SM00291">
    <property type="entry name" value="ZnF_ZZ"/>
    <property type="match status" value="4"/>
</dbReference>
<feature type="compositionally biased region" description="Polar residues" evidence="5">
    <location>
        <begin position="567"/>
        <end position="583"/>
    </location>
</feature>
<accession>A0A0C3HDY3</accession>
<dbReference type="Proteomes" id="UP000054321">
    <property type="component" value="Unassembled WGS sequence"/>
</dbReference>
<proteinExistence type="predicted"/>
<dbReference type="CDD" id="cd02249">
    <property type="entry name" value="ZZ"/>
    <property type="match status" value="1"/>
</dbReference>
<dbReference type="PANTHER" id="PTHR20930:SF0">
    <property type="entry name" value="PROTEIN ILRUN"/>
    <property type="match status" value="1"/>
</dbReference>
<feature type="compositionally biased region" description="Basic and acidic residues" evidence="5">
    <location>
        <begin position="762"/>
        <end position="772"/>
    </location>
</feature>
<dbReference type="HOGENOM" id="CLU_007590_0_0_1"/>
<feature type="compositionally biased region" description="Basic and acidic residues" evidence="5">
    <location>
        <begin position="549"/>
        <end position="565"/>
    </location>
</feature>
<keyword evidence="1" id="KW-0479">Metal-binding</keyword>
<reference evidence="7 8" key="1">
    <citation type="submission" date="2014-04" db="EMBL/GenBank/DDBJ databases">
        <authorList>
            <consortium name="DOE Joint Genome Institute"/>
            <person name="Kuo A."/>
            <person name="Martino E."/>
            <person name="Perotto S."/>
            <person name="Kohler A."/>
            <person name="Nagy L.G."/>
            <person name="Floudas D."/>
            <person name="Copeland A."/>
            <person name="Barry K.W."/>
            <person name="Cichocki N."/>
            <person name="Veneault-Fourrey C."/>
            <person name="LaButti K."/>
            <person name="Lindquist E.A."/>
            <person name="Lipzen A."/>
            <person name="Lundell T."/>
            <person name="Morin E."/>
            <person name="Murat C."/>
            <person name="Sun H."/>
            <person name="Tunlid A."/>
            <person name="Henrissat B."/>
            <person name="Grigoriev I.V."/>
            <person name="Hibbett D.S."/>
            <person name="Martin F."/>
            <person name="Nordberg H.P."/>
            <person name="Cantor M.N."/>
            <person name="Hua S.X."/>
        </authorList>
    </citation>
    <scope>NUCLEOTIDE SEQUENCE [LARGE SCALE GENOMIC DNA]</scope>
    <source>
        <strain evidence="7 8">Zn</strain>
    </source>
</reference>
<keyword evidence="8" id="KW-1185">Reference proteome</keyword>
<reference evidence="8" key="2">
    <citation type="submission" date="2015-01" db="EMBL/GenBank/DDBJ databases">
        <title>Evolutionary Origins and Diversification of the Mycorrhizal Mutualists.</title>
        <authorList>
            <consortium name="DOE Joint Genome Institute"/>
            <consortium name="Mycorrhizal Genomics Consortium"/>
            <person name="Kohler A."/>
            <person name="Kuo A."/>
            <person name="Nagy L.G."/>
            <person name="Floudas D."/>
            <person name="Copeland A."/>
            <person name="Barry K.W."/>
            <person name="Cichocki N."/>
            <person name="Veneault-Fourrey C."/>
            <person name="LaButti K."/>
            <person name="Lindquist E.A."/>
            <person name="Lipzen A."/>
            <person name="Lundell T."/>
            <person name="Morin E."/>
            <person name="Murat C."/>
            <person name="Riley R."/>
            <person name="Ohm R."/>
            <person name="Sun H."/>
            <person name="Tunlid A."/>
            <person name="Henrissat B."/>
            <person name="Grigoriev I.V."/>
            <person name="Hibbett D.S."/>
            <person name="Martin F."/>
        </authorList>
    </citation>
    <scope>NUCLEOTIDE SEQUENCE [LARGE SCALE GENOMIC DNA]</scope>
    <source>
        <strain evidence="8">Zn</strain>
    </source>
</reference>
<dbReference type="Gene3D" id="2.60.40.10">
    <property type="entry name" value="Immunoglobulins"/>
    <property type="match status" value="1"/>
</dbReference>
<gene>
    <name evidence="7" type="ORF">OIDMADRAFT_113198</name>
</gene>
<dbReference type="EMBL" id="KN832871">
    <property type="protein sequence ID" value="KIN06441.1"/>
    <property type="molecule type" value="Genomic_DNA"/>
</dbReference>
<feature type="compositionally biased region" description="Acidic residues" evidence="5">
    <location>
        <begin position="750"/>
        <end position="761"/>
    </location>
</feature>
<keyword evidence="2 4" id="KW-0863">Zinc-finger</keyword>
<dbReference type="OrthoDB" id="661148at2759"/>
<protein>
    <recommendedName>
        <fullName evidence="6">ZZ-type domain-containing protein</fullName>
    </recommendedName>
</protein>
<dbReference type="Pfam" id="PF00569">
    <property type="entry name" value="ZZ"/>
    <property type="match status" value="2"/>
</dbReference>
<dbReference type="GO" id="GO:0008270">
    <property type="term" value="F:zinc ion binding"/>
    <property type="evidence" value="ECO:0007669"/>
    <property type="project" value="UniProtKB-KW"/>
</dbReference>
<dbReference type="Gene3D" id="3.30.60.90">
    <property type="match status" value="4"/>
</dbReference>
<evidence type="ECO:0000256" key="2">
    <source>
        <dbReference type="ARBA" id="ARBA00022771"/>
    </source>
</evidence>
<feature type="region of interest" description="Disordered" evidence="5">
    <location>
        <begin position="103"/>
        <end position="132"/>
    </location>
</feature>
<evidence type="ECO:0000256" key="4">
    <source>
        <dbReference type="PROSITE-ProRule" id="PRU00228"/>
    </source>
</evidence>
<dbReference type="SUPFAM" id="SSF57850">
    <property type="entry name" value="RING/U-box"/>
    <property type="match status" value="4"/>
</dbReference>
<feature type="region of interest" description="Disordered" evidence="5">
    <location>
        <begin position="308"/>
        <end position="345"/>
    </location>
</feature>
<feature type="compositionally biased region" description="Acidic residues" evidence="5">
    <location>
        <begin position="326"/>
        <end position="345"/>
    </location>
</feature>
<organism evidence="7 8">
    <name type="scientific">Oidiodendron maius (strain Zn)</name>
    <dbReference type="NCBI Taxonomy" id="913774"/>
    <lineage>
        <taxon>Eukaryota</taxon>
        <taxon>Fungi</taxon>
        <taxon>Dikarya</taxon>
        <taxon>Ascomycota</taxon>
        <taxon>Pezizomycotina</taxon>
        <taxon>Leotiomycetes</taxon>
        <taxon>Leotiomycetes incertae sedis</taxon>
        <taxon>Myxotrichaceae</taxon>
        <taxon>Oidiodendron</taxon>
    </lineage>
</organism>
<dbReference type="AlphaFoldDB" id="A0A0C3HDY3"/>
<dbReference type="InterPro" id="IPR013783">
    <property type="entry name" value="Ig-like_fold"/>
</dbReference>
<evidence type="ECO:0000313" key="8">
    <source>
        <dbReference type="Proteomes" id="UP000054321"/>
    </source>
</evidence>